<keyword evidence="2" id="KW-1185">Reference proteome</keyword>
<evidence type="ECO:0000313" key="3">
    <source>
        <dbReference type="WBParaSite" id="HPBE_0001838201-mRNA-1"/>
    </source>
</evidence>
<dbReference type="Proteomes" id="UP000050761">
    <property type="component" value="Unassembled WGS sequence"/>
</dbReference>
<evidence type="ECO:0000313" key="2">
    <source>
        <dbReference type="Proteomes" id="UP000050761"/>
    </source>
</evidence>
<protein>
    <submittedName>
        <fullName evidence="3">AraC family transcriptional regulator</fullName>
    </submittedName>
</protein>
<dbReference type="EMBL" id="UZAH01030656">
    <property type="protein sequence ID" value="VDP11393.1"/>
    <property type="molecule type" value="Genomic_DNA"/>
</dbReference>
<proteinExistence type="predicted"/>
<dbReference type="WBParaSite" id="HPBE_0001838201-mRNA-1">
    <property type="protein sequence ID" value="HPBE_0001838201-mRNA-1"/>
    <property type="gene ID" value="HPBE_0001838201"/>
</dbReference>
<reference evidence="1 2" key="1">
    <citation type="submission" date="2018-11" db="EMBL/GenBank/DDBJ databases">
        <authorList>
            <consortium name="Pathogen Informatics"/>
        </authorList>
    </citation>
    <scope>NUCLEOTIDE SEQUENCE [LARGE SCALE GENOMIC DNA]</scope>
</reference>
<accession>A0A3P8EQI8</accession>
<reference evidence="3" key="2">
    <citation type="submission" date="2019-09" db="UniProtKB">
        <authorList>
            <consortium name="WormBaseParasite"/>
        </authorList>
    </citation>
    <scope>IDENTIFICATION</scope>
</reference>
<evidence type="ECO:0000313" key="1">
    <source>
        <dbReference type="EMBL" id="VDP11393.1"/>
    </source>
</evidence>
<dbReference type="AlphaFoldDB" id="A0A183G8Z3"/>
<organism evidence="2 3">
    <name type="scientific">Heligmosomoides polygyrus</name>
    <name type="common">Parasitic roundworm</name>
    <dbReference type="NCBI Taxonomy" id="6339"/>
    <lineage>
        <taxon>Eukaryota</taxon>
        <taxon>Metazoa</taxon>
        <taxon>Ecdysozoa</taxon>
        <taxon>Nematoda</taxon>
        <taxon>Chromadorea</taxon>
        <taxon>Rhabditida</taxon>
        <taxon>Rhabditina</taxon>
        <taxon>Rhabditomorpha</taxon>
        <taxon>Strongyloidea</taxon>
        <taxon>Heligmosomidae</taxon>
        <taxon>Heligmosomoides</taxon>
    </lineage>
</organism>
<gene>
    <name evidence="1" type="ORF">HPBE_LOCUS18381</name>
</gene>
<accession>A0A183G8Z3</accession>
<name>A0A183G8Z3_HELPZ</name>
<sequence length="141" mass="15436">MPEFFAERTSSSRTPPVGIHQIGFLGTAFDQARLGPSLQACSRLAAGLPASRKTVTTWASQHDLARPAQAVSQSVAIFAAPEPYGLLLLHDGDSMERLPPFLCKEFLQLLGRTADFFLESRSIRKPLDLALRTLDLRSVIS</sequence>